<keyword evidence="1" id="KW-0812">Transmembrane</keyword>
<comment type="caution">
    <text evidence="2">The sequence shown here is derived from an EMBL/GenBank/DDBJ whole genome shotgun (WGS) entry which is preliminary data.</text>
</comment>
<feature type="transmembrane region" description="Helical" evidence="1">
    <location>
        <begin position="60"/>
        <end position="78"/>
    </location>
</feature>
<accession>A0AAW6U0T5</accession>
<evidence type="ECO:0000313" key="3">
    <source>
        <dbReference type="Proteomes" id="UP001431776"/>
    </source>
</evidence>
<protein>
    <submittedName>
        <fullName evidence="2">Uncharacterized protein</fullName>
    </submittedName>
</protein>
<reference evidence="2" key="1">
    <citation type="submission" date="2023-05" db="EMBL/GenBank/DDBJ databases">
        <title>Anaerotaeda fermentans gen. nov., sp. nov., a novel anaerobic planctomycete of the new family within the order Sedimentisphaerales isolated from Taman Peninsula, Russia.</title>
        <authorList>
            <person name="Khomyakova M.A."/>
            <person name="Merkel A.Y."/>
            <person name="Slobodkin A.I."/>
        </authorList>
    </citation>
    <scope>NUCLEOTIDE SEQUENCE</scope>
    <source>
        <strain evidence="2">M17dextr</strain>
    </source>
</reference>
<evidence type="ECO:0000313" key="2">
    <source>
        <dbReference type="EMBL" id="MDI6449418.1"/>
    </source>
</evidence>
<keyword evidence="1" id="KW-0472">Membrane</keyword>
<proteinExistence type="predicted"/>
<feature type="transmembrane region" description="Helical" evidence="1">
    <location>
        <begin position="15"/>
        <end position="31"/>
    </location>
</feature>
<keyword evidence="3" id="KW-1185">Reference proteome</keyword>
<gene>
    <name evidence="2" type="ORF">QJ522_10230</name>
</gene>
<evidence type="ECO:0000256" key="1">
    <source>
        <dbReference type="SAM" id="Phobius"/>
    </source>
</evidence>
<sequence>MAIEAPLSKYKRTNFKIYIVVCLVLAAWFAYDGYISERFIEEYTDEDGNPQWELVLNQKAPPVLVAVAAFVGVYFYAVRGRKLVADEKELVVAGRKRIAYDAIEAIDKTHFEQKGFFTIVYKDAGGAEKRQRLTDRQYDNLGPILDHLVAQIT</sequence>
<dbReference type="AlphaFoldDB" id="A0AAW6U0T5"/>
<dbReference type="EMBL" id="JASCXX010000010">
    <property type="protein sequence ID" value="MDI6449418.1"/>
    <property type="molecule type" value="Genomic_DNA"/>
</dbReference>
<name>A0AAW6U0T5_9BACT</name>
<dbReference type="RefSeq" id="WP_349244825.1">
    <property type="nucleotide sequence ID" value="NZ_JASCXX010000010.1"/>
</dbReference>
<dbReference type="Proteomes" id="UP001431776">
    <property type="component" value="Unassembled WGS sequence"/>
</dbReference>
<keyword evidence="1" id="KW-1133">Transmembrane helix</keyword>
<organism evidence="2 3">
    <name type="scientific">Anaerobaca lacustris</name>
    <dbReference type="NCBI Taxonomy" id="3044600"/>
    <lineage>
        <taxon>Bacteria</taxon>
        <taxon>Pseudomonadati</taxon>
        <taxon>Planctomycetota</taxon>
        <taxon>Phycisphaerae</taxon>
        <taxon>Sedimentisphaerales</taxon>
        <taxon>Anaerobacaceae</taxon>
        <taxon>Anaerobaca</taxon>
    </lineage>
</organism>